<dbReference type="InterPro" id="IPR015864">
    <property type="entry name" value="FAD_synthase"/>
</dbReference>
<evidence type="ECO:0000256" key="12">
    <source>
        <dbReference type="ARBA" id="ARBA00047880"/>
    </source>
</evidence>
<dbReference type="GO" id="GO:0009231">
    <property type="term" value="P:riboflavin biosynthetic process"/>
    <property type="evidence" value="ECO:0007669"/>
    <property type="project" value="InterPro"/>
</dbReference>
<dbReference type="SUPFAM" id="SSF52374">
    <property type="entry name" value="Nucleotidylyl transferase"/>
    <property type="match status" value="1"/>
</dbReference>
<keyword evidence="10 14" id="KW-0067">ATP-binding</keyword>
<dbReference type="AlphaFoldDB" id="A0A1G9C6A6"/>
<dbReference type="Gene3D" id="2.40.30.30">
    <property type="entry name" value="Riboflavin kinase-like"/>
    <property type="match status" value="1"/>
</dbReference>
<feature type="domain" description="Riboflavin kinase" evidence="15">
    <location>
        <begin position="182"/>
        <end position="306"/>
    </location>
</feature>
<evidence type="ECO:0000256" key="13">
    <source>
        <dbReference type="ARBA" id="ARBA00049494"/>
    </source>
</evidence>
<keyword evidence="5 14" id="KW-0808">Transferase</keyword>
<keyword evidence="3 14" id="KW-0285">Flavoprotein</keyword>
<evidence type="ECO:0000256" key="4">
    <source>
        <dbReference type="ARBA" id="ARBA00022643"/>
    </source>
</evidence>
<reference evidence="16 17" key="1">
    <citation type="submission" date="2016-10" db="EMBL/GenBank/DDBJ databases">
        <authorList>
            <person name="de Groot N.N."/>
        </authorList>
    </citation>
    <scope>NUCLEOTIDE SEQUENCE [LARGE SCALE GENOMIC DNA]</scope>
    <source>
        <strain evidence="16 17">DSM 18346</strain>
    </source>
</reference>
<comment type="similarity">
    <text evidence="14">Belongs to the ribF family.</text>
</comment>
<evidence type="ECO:0000256" key="8">
    <source>
        <dbReference type="ARBA" id="ARBA00022777"/>
    </source>
</evidence>
<comment type="catalytic activity">
    <reaction evidence="13 14">
        <text>FMN + ATP + H(+) = FAD + diphosphate</text>
        <dbReference type="Rhea" id="RHEA:17237"/>
        <dbReference type="ChEBI" id="CHEBI:15378"/>
        <dbReference type="ChEBI" id="CHEBI:30616"/>
        <dbReference type="ChEBI" id="CHEBI:33019"/>
        <dbReference type="ChEBI" id="CHEBI:57692"/>
        <dbReference type="ChEBI" id="CHEBI:58210"/>
        <dbReference type="EC" id="2.7.7.2"/>
    </reaction>
</comment>
<keyword evidence="11" id="KW-0511">Multifunctional enzyme</keyword>
<proteinExistence type="inferred from homology"/>
<dbReference type="EC" id="2.7.1.26" evidence="14"/>
<dbReference type="PANTHER" id="PTHR22749">
    <property type="entry name" value="RIBOFLAVIN KINASE/FMN ADENYLYLTRANSFERASE"/>
    <property type="match status" value="1"/>
</dbReference>
<evidence type="ECO:0000256" key="14">
    <source>
        <dbReference type="PIRNR" id="PIRNR004491"/>
    </source>
</evidence>
<comment type="pathway">
    <text evidence="2 14">Cofactor biosynthesis; FMN biosynthesis; FMN from riboflavin (ATP route): step 1/1.</text>
</comment>
<comment type="pathway">
    <text evidence="1 14">Cofactor biosynthesis; FAD biosynthesis; FAD from FMN: step 1/1.</text>
</comment>
<dbReference type="InterPro" id="IPR015865">
    <property type="entry name" value="Riboflavin_kinase_bac/euk"/>
</dbReference>
<evidence type="ECO:0000256" key="5">
    <source>
        <dbReference type="ARBA" id="ARBA00022679"/>
    </source>
</evidence>
<dbReference type="RefSeq" id="WP_090552512.1">
    <property type="nucleotide sequence ID" value="NZ_FNFP01000002.1"/>
</dbReference>
<evidence type="ECO:0000256" key="1">
    <source>
        <dbReference type="ARBA" id="ARBA00004726"/>
    </source>
</evidence>
<dbReference type="GO" id="GO:0008531">
    <property type="term" value="F:riboflavin kinase activity"/>
    <property type="evidence" value="ECO:0007669"/>
    <property type="project" value="UniProtKB-UniRule"/>
</dbReference>
<dbReference type="GO" id="GO:0006747">
    <property type="term" value="P:FAD biosynthetic process"/>
    <property type="evidence" value="ECO:0007669"/>
    <property type="project" value="UniProtKB-UniRule"/>
</dbReference>
<dbReference type="SUPFAM" id="SSF82114">
    <property type="entry name" value="Riboflavin kinase-like"/>
    <property type="match status" value="1"/>
</dbReference>
<keyword evidence="7 14" id="KW-0547">Nucleotide-binding</keyword>
<dbReference type="NCBIfam" id="TIGR00083">
    <property type="entry name" value="ribF"/>
    <property type="match status" value="1"/>
</dbReference>
<dbReference type="PIRSF" id="PIRSF004491">
    <property type="entry name" value="FAD_Synth"/>
    <property type="match status" value="1"/>
</dbReference>
<name>A0A1G9C6A6_9FIRM</name>
<evidence type="ECO:0000256" key="7">
    <source>
        <dbReference type="ARBA" id="ARBA00022741"/>
    </source>
</evidence>
<sequence length="308" mass="35308">MNVIKQYNQINYNTPRGIALGNFDGVHIGHQKLIHQLLEKCQSNNLETCVYTFSNHTIPTISNGESIQYITNLYIKKKIFSDLGVDTLFLDSFNEILMALNPEDFVKTILVETLNCKIAVIGFDYRFGHKAEGDAFLLKQLGEKYGFEVIVIDAVTMYGEKVSSSHIRNYLKNGDLDRVNKYLGRSFSIYNQVIDGDAKKKKLGYQTANILLEPLQIIPKPGVYATLIKIQNKTYKGLTLINTTSTFDSKSPFVETFIMDYDGDLGNQFIEVQFIKRLRDEIRFEDPQSLENQISKDIMQIKKHLQYN</sequence>
<keyword evidence="4 14" id="KW-0288">FMN</keyword>
<dbReference type="InterPro" id="IPR002606">
    <property type="entry name" value="Riboflavin_kinase_bac"/>
</dbReference>
<dbReference type="Pfam" id="PF01687">
    <property type="entry name" value="Flavokinase"/>
    <property type="match status" value="1"/>
</dbReference>
<dbReference type="EMBL" id="FNFP01000002">
    <property type="protein sequence ID" value="SDK47218.1"/>
    <property type="molecule type" value="Genomic_DNA"/>
</dbReference>
<dbReference type="CDD" id="cd02064">
    <property type="entry name" value="FAD_synthetase_N"/>
    <property type="match status" value="1"/>
</dbReference>
<evidence type="ECO:0000313" key="17">
    <source>
        <dbReference type="Proteomes" id="UP000198718"/>
    </source>
</evidence>
<dbReference type="GO" id="GO:0005524">
    <property type="term" value="F:ATP binding"/>
    <property type="evidence" value="ECO:0007669"/>
    <property type="project" value="UniProtKB-UniRule"/>
</dbReference>
<dbReference type="STRING" id="393762.SAMN05660472_01377"/>
<dbReference type="GO" id="GO:0003919">
    <property type="term" value="F:FMN adenylyltransferase activity"/>
    <property type="evidence" value="ECO:0007669"/>
    <property type="project" value="UniProtKB-UniRule"/>
</dbReference>
<evidence type="ECO:0000256" key="3">
    <source>
        <dbReference type="ARBA" id="ARBA00022630"/>
    </source>
</evidence>
<comment type="catalytic activity">
    <reaction evidence="12 14">
        <text>riboflavin + ATP = FMN + ADP + H(+)</text>
        <dbReference type="Rhea" id="RHEA:14357"/>
        <dbReference type="ChEBI" id="CHEBI:15378"/>
        <dbReference type="ChEBI" id="CHEBI:30616"/>
        <dbReference type="ChEBI" id="CHEBI:57986"/>
        <dbReference type="ChEBI" id="CHEBI:58210"/>
        <dbReference type="ChEBI" id="CHEBI:456216"/>
        <dbReference type="EC" id="2.7.1.26"/>
    </reaction>
</comment>
<dbReference type="NCBIfam" id="NF004162">
    <property type="entry name" value="PRK05627.1-5"/>
    <property type="match status" value="1"/>
</dbReference>
<dbReference type="GO" id="GO:0009398">
    <property type="term" value="P:FMN biosynthetic process"/>
    <property type="evidence" value="ECO:0007669"/>
    <property type="project" value="UniProtKB-UniRule"/>
</dbReference>
<evidence type="ECO:0000313" key="16">
    <source>
        <dbReference type="EMBL" id="SDK47218.1"/>
    </source>
</evidence>
<dbReference type="InterPro" id="IPR023468">
    <property type="entry name" value="Riboflavin_kinase"/>
</dbReference>
<dbReference type="UniPathway" id="UPA00276">
    <property type="reaction ID" value="UER00406"/>
</dbReference>
<evidence type="ECO:0000256" key="9">
    <source>
        <dbReference type="ARBA" id="ARBA00022827"/>
    </source>
</evidence>
<keyword evidence="8 14" id="KW-0418">Kinase</keyword>
<keyword evidence="6 14" id="KW-0548">Nucleotidyltransferase</keyword>
<accession>A0A1G9C6A6</accession>
<evidence type="ECO:0000256" key="6">
    <source>
        <dbReference type="ARBA" id="ARBA00022695"/>
    </source>
</evidence>
<protein>
    <recommendedName>
        <fullName evidence="14">Riboflavin biosynthesis protein</fullName>
    </recommendedName>
    <domain>
        <recommendedName>
            <fullName evidence="14">Riboflavin kinase</fullName>
            <ecNumber evidence="14">2.7.1.26</ecNumber>
        </recommendedName>
        <alternativeName>
            <fullName evidence="14">Flavokinase</fullName>
        </alternativeName>
    </domain>
    <domain>
        <recommendedName>
            <fullName evidence="14">FMN adenylyltransferase</fullName>
            <ecNumber evidence="14">2.7.7.2</ecNumber>
        </recommendedName>
        <alternativeName>
            <fullName evidence="14">FAD pyrophosphorylase</fullName>
        </alternativeName>
        <alternativeName>
            <fullName evidence="14">FAD synthase</fullName>
        </alternativeName>
    </domain>
</protein>
<dbReference type="Gene3D" id="3.40.50.620">
    <property type="entry name" value="HUPs"/>
    <property type="match status" value="1"/>
</dbReference>
<evidence type="ECO:0000256" key="2">
    <source>
        <dbReference type="ARBA" id="ARBA00005201"/>
    </source>
</evidence>
<evidence type="ECO:0000256" key="10">
    <source>
        <dbReference type="ARBA" id="ARBA00022840"/>
    </source>
</evidence>
<dbReference type="PANTHER" id="PTHR22749:SF6">
    <property type="entry name" value="RIBOFLAVIN KINASE"/>
    <property type="match status" value="1"/>
</dbReference>
<dbReference type="EC" id="2.7.7.2" evidence="14"/>
<evidence type="ECO:0000256" key="11">
    <source>
        <dbReference type="ARBA" id="ARBA00023268"/>
    </source>
</evidence>
<dbReference type="UniPathway" id="UPA00277">
    <property type="reaction ID" value="UER00407"/>
</dbReference>
<dbReference type="OrthoDB" id="9803667at2"/>
<dbReference type="SMART" id="SM00904">
    <property type="entry name" value="Flavokinase"/>
    <property type="match status" value="1"/>
</dbReference>
<gene>
    <name evidence="16" type="ORF">SAMN05660472_01377</name>
</gene>
<dbReference type="InterPro" id="IPR014729">
    <property type="entry name" value="Rossmann-like_a/b/a_fold"/>
</dbReference>
<keyword evidence="9 14" id="KW-0274">FAD</keyword>
<dbReference type="FunFam" id="3.40.50.620:FF:000021">
    <property type="entry name" value="Riboflavin biosynthesis protein"/>
    <property type="match status" value="1"/>
</dbReference>
<dbReference type="InterPro" id="IPR023465">
    <property type="entry name" value="Riboflavin_kinase_dom_sf"/>
</dbReference>
<evidence type="ECO:0000259" key="15">
    <source>
        <dbReference type="SMART" id="SM00904"/>
    </source>
</evidence>
<dbReference type="Pfam" id="PF06574">
    <property type="entry name" value="FAD_syn"/>
    <property type="match status" value="1"/>
</dbReference>
<keyword evidence="17" id="KW-1185">Reference proteome</keyword>
<organism evidence="16 17">
    <name type="scientific">Natronincola ferrireducens</name>
    <dbReference type="NCBI Taxonomy" id="393762"/>
    <lineage>
        <taxon>Bacteria</taxon>
        <taxon>Bacillati</taxon>
        <taxon>Bacillota</taxon>
        <taxon>Clostridia</taxon>
        <taxon>Peptostreptococcales</taxon>
        <taxon>Natronincolaceae</taxon>
        <taxon>Natronincola</taxon>
    </lineage>
</organism>
<dbReference type="Proteomes" id="UP000198718">
    <property type="component" value="Unassembled WGS sequence"/>
</dbReference>